<dbReference type="Proteomes" id="UP000479526">
    <property type="component" value="Unassembled WGS sequence"/>
</dbReference>
<dbReference type="InterPro" id="IPR013563">
    <property type="entry name" value="Oligopep_ABC_C"/>
</dbReference>
<evidence type="ECO:0000256" key="6">
    <source>
        <dbReference type="ARBA" id="ARBA00022840"/>
    </source>
</evidence>
<evidence type="ECO:0000256" key="3">
    <source>
        <dbReference type="ARBA" id="ARBA00022448"/>
    </source>
</evidence>
<evidence type="ECO:0000256" key="8">
    <source>
        <dbReference type="SAM" id="MobiDB-lite"/>
    </source>
</evidence>
<comment type="similarity">
    <text evidence="2">Belongs to the ABC transporter superfamily.</text>
</comment>
<evidence type="ECO:0000313" key="10">
    <source>
        <dbReference type="EMBL" id="NAS21376.1"/>
    </source>
</evidence>
<feature type="domain" description="ABC transporter" evidence="9">
    <location>
        <begin position="266"/>
        <end position="500"/>
    </location>
</feature>
<dbReference type="GO" id="GO:0015833">
    <property type="term" value="P:peptide transport"/>
    <property type="evidence" value="ECO:0007669"/>
    <property type="project" value="InterPro"/>
</dbReference>
<proteinExistence type="inferred from homology"/>
<dbReference type="InterPro" id="IPR003439">
    <property type="entry name" value="ABC_transporter-like_ATP-bd"/>
</dbReference>
<protein>
    <submittedName>
        <fullName evidence="10">Dipeptide ABC transporter ATP-binding protein</fullName>
    </submittedName>
</protein>
<keyword evidence="6 10" id="KW-0067">ATP-binding</keyword>
<sequence>MIDVTDLSISFGTTPAVRNLSFSVARGEVLGLIGESGSGKSATALAVMGLLPRTASTTGSIRLDGEELTTASEKRLTALRGRAMAIVFQDPLQAFTPVHRVGAQIAEAIRAHQRVPRKVAARRAVELLDLVGIRDPHQRARSYPHEFSGGMRQRALIAMAIANGPDLLIADEPTTALDVTVRAHVLDVLKTVRRETGAALLLITHDLSVVARAADRVHVLRHGQTVETGTVDEVLRAPREAYTKTLIAAAEAGDRPAAARPVRTVLEVRDLVRHHPGVKAVDGVSFDLRSGETLGLVGESGSGKTTLLMEIMALARPQRGRVTVLGRDTAHLSRRDRRRVRRDLQIVFQDPSASLDPRMTVGAIVAEPLTTHGRSPDRVPELLEQVGLPAAYAARHPVHLSGGQRQRVAIARAIALDPEVLVLDEPVSSLDPTVRAEIVALLEDLRAERGLSYLFVAHDLPLIRRVADRVAVMYRGRIAEIGPAHQVFTAPGHPYTRALLRASALRDDDPTPATGCRFRPRCPLYAELPAAPRSRCVTEEPEISGESGAACHHHPGEAP</sequence>
<name>A0A7C9NLF8_9ACTN</name>
<dbReference type="PANTHER" id="PTHR43297:SF2">
    <property type="entry name" value="DIPEPTIDE TRANSPORT ATP-BINDING PROTEIN DPPD"/>
    <property type="match status" value="1"/>
</dbReference>
<dbReference type="GO" id="GO:0005524">
    <property type="term" value="F:ATP binding"/>
    <property type="evidence" value="ECO:0007669"/>
    <property type="project" value="UniProtKB-KW"/>
</dbReference>
<evidence type="ECO:0000256" key="7">
    <source>
        <dbReference type="ARBA" id="ARBA00023136"/>
    </source>
</evidence>
<evidence type="ECO:0000256" key="2">
    <source>
        <dbReference type="ARBA" id="ARBA00005417"/>
    </source>
</evidence>
<dbReference type="PANTHER" id="PTHR43297">
    <property type="entry name" value="OLIGOPEPTIDE TRANSPORT ATP-BINDING PROTEIN APPD"/>
    <property type="match status" value="1"/>
</dbReference>
<feature type="region of interest" description="Disordered" evidence="8">
    <location>
        <begin position="537"/>
        <end position="559"/>
    </location>
</feature>
<keyword evidence="11" id="KW-1185">Reference proteome</keyword>
<keyword evidence="3" id="KW-0813">Transport</keyword>
<evidence type="ECO:0000256" key="5">
    <source>
        <dbReference type="ARBA" id="ARBA00022741"/>
    </source>
</evidence>
<dbReference type="RefSeq" id="WP_161478853.1">
    <property type="nucleotide sequence ID" value="NZ_WXEW01000002.1"/>
</dbReference>
<organism evidence="10 11">
    <name type="scientific">Herbidospora solisilvae</name>
    <dbReference type="NCBI Taxonomy" id="2696284"/>
    <lineage>
        <taxon>Bacteria</taxon>
        <taxon>Bacillati</taxon>
        <taxon>Actinomycetota</taxon>
        <taxon>Actinomycetes</taxon>
        <taxon>Streptosporangiales</taxon>
        <taxon>Streptosporangiaceae</taxon>
        <taxon>Herbidospora</taxon>
    </lineage>
</organism>
<dbReference type="InterPro" id="IPR050388">
    <property type="entry name" value="ABC_Ni/Peptide_Import"/>
</dbReference>
<evidence type="ECO:0000259" key="9">
    <source>
        <dbReference type="PROSITE" id="PS50893"/>
    </source>
</evidence>
<dbReference type="SUPFAM" id="SSF52540">
    <property type="entry name" value="P-loop containing nucleoside triphosphate hydrolases"/>
    <property type="match status" value="2"/>
</dbReference>
<evidence type="ECO:0000256" key="1">
    <source>
        <dbReference type="ARBA" id="ARBA00004202"/>
    </source>
</evidence>
<dbReference type="InterPro" id="IPR017871">
    <property type="entry name" value="ABC_transporter-like_CS"/>
</dbReference>
<dbReference type="AlphaFoldDB" id="A0A7C9NLF8"/>
<dbReference type="Gene3D" id="3.40.50.300">
    <property type="entry name" value="P-loop containing nucleotide triphosphate hydrolases"/>
    <property type="match status" value="2"/>
</dbReference>
<evidence type="ECO:0000313" key="11">
    <source>
        <dbReference type="Proteomes" id="UP000479526"/>
    </source>
</evidence>
<comment type="subcellular location">
    <subcellularLocation>
        <location evidence="1">Cell membrane</location>
        <topology evidence="1">Peripheral membrane protein</topology>
    </subcellularLocation>
</comment>
<dbReference type="EMBL" id="WXEW01000002">
    <property type="protein sequence ID" value="NAS21376.1"/>
    <property type="molecule type" value="Genomic_DNA"/>
</dbReference>
<keyword evidence="4" id="KW-1003">Cell membrane</keyword>
<dbReference type="SMART" id="SM00382">
    <property type="entry name" value="AAA"/>
    <property type="match status" value="2"/>
</dbReference>
<dbReference type="GO" id="GO:0016887">
    <property type="term" value="F:ATP hydrolysis activity"/>
    <property type="evidence" value="ECO:0007669"/>
    <property type="project" value="InterPro"/>
</dbReference>
<dbReference type="PROSITE" id="PS00211">
    <property type="entry name" value="ABC_TRANSPORTER_1"/>
    <property type="match status" value="2"/>
</dbReference>
<dbReference type="NCBIfam" id="NF008453">
    <property type="entry name" value="PRK11308.1"/>
    <property type="match status" value="2"/>
</dbReference>
<keyword evidence="7" id="KW-0472">Membrane</keyword>
<dbReference type="NCBIfam" id="NF007739">
    <property type="entry name" value="PRK10419.1"/>
    <property type="match status" value="2"/>
</dbReference>
<keyword evidence="5" id="KW-0547">Nucleotide-binding</keyword>
<dbReference type="CDD" id="cd03257">
    <property type="entry name" value="ABC_NikE_OppD_transporters"/>
    <property type="match status" value="2"/>
</dbReference>
<dbReference type="GO" id="GO:0005886">
    <property type="term" value="C:plasma membrane"/>
    <property type="evidence" value="ECO:0007669"/>
    <property type="project" value="UniProtKB-SubCell"/>
</dbReference>
<reference evidence="10 11" key="1">
    <citation type="submission" date="2020-01" db="EMBL/GenBank/DDBJ databases">
        <title>Herbidospora sp. NEAU-GS84 nov., a novel actinomycete isolated from soil.</title>
        <authorList>
            <person name="Han L."/>
        </authorList>
    </citation>
    <scope>NUCLEOTIDE SEQUENCE [LARGE SCALE GENOMIC DNA]</scope>
    <source>
        <strain evidence="10 11">NEAU-GS84</strain>
    </source>
</reference>
<evidence type="ECO:0000256" key="4">
    <source>
        <dbReference type="ARBA" id="ARBA00022475"/>
    </source>
</evidence>
<comment type="caution">
    <text evidence="10">The sequence shown here is derived from an EMBL/GenBank/DDBJ whole genome shotgun (WGS) entry which is preliminary data.</text>
</comment>
<dbReference type="PROSITE" id="PS50893">
    <property type="entry name" value="ABC_TRANSPORTER_2"/>
    <property type="match status" value="2"/>
</dbReference>
<dbReference type="InterPro" id="IPR003593">
    <property type="entry name" value="AAA+_ATPase"/>
</dbReference>
<dbReference type="FunFam" id="3.40.50.300:FF:000016">
    <property type="entry name" value="Oligopeptide ABC transporter ATP-binding component"/>
    <property type="match status" value="1"/>
</dbReference>
<dbReference type="Pfam" id="PF08352">
    <property type="entry name" value="oligo_HPY"/>
    <property type="match status" value="2"/>
</dbReference>
<dbReference type="InterPro" id="IPR027417">
    <property type="entry name" value="P-loop_NTPase"/>
</dbReference>
<feature type="domain" description="ABC transporter" evidence="9">
    <location>
        <begin position="2"/>
        <end position="247"/>
    </location>
</feature>
<dbReference type="Pfam" id="PF00005">
    <property type="entry name" value="ABC_tran"/>
    <property type="match status" value="2"/>
</dbReference>
<accession>A0A7C9NLF8</accession>
<gene>
    <name evidence="10" type="ORF">GT755_06715</name>
</gene>